<proteinExistence type="predicted"/>
<dbReference type="EMBL" id="JAVXUP010000323">
    <property type="protein sequence ID" value="KAK3030908.1"/>
    <property type="molecule type" value="Genomic_DNA"/>
</dbReference>
<feature type="compositionally biased region" description="Polar residues" evidence="1">
    <location>
        <begin position="322"/>
        <end position="343"/>
    </location>
</feature>
<feature type="region of interest" description="Disordered" evidence="1">
    <location>
        <begin position="318"/>
        <end position="370"/>
    </location>
</feature>
<feature type="compositionally biased region" description="Polar residues" evidence="1">
    <location>
        <begin position="227"/>
        <end position="237"/>
    </location>
</feature>
<dbReference type="PANTHER" id="PTHR47070">
    <property type="entry name" value="HYDROXYPROLINE-RICH GLYCOPROTEIN-LIKE"/>
    <property type="match status" value="1"/>
</dbReference>
<feature type="compositionally biased region" description="Polar residues" evidence="1">
    <location>
        <begin position="531"/>
        <end position="543"/>
    </location>
</feature>
<accession>A0AA88WTU8</accession>
<evidence type="ECO:0000313" key="4">
    <source>
        <dbReference type="Proteomes" id="UP001188597"/>
    </source>
</evidence>
<feature type="compositionally biased region" description="Polar residues" evidence="1">
    <location>
        <begin position="360"/>
        <end position="370"/>
    </location>
</feature>
<feature type="compositionally biased region" description="Basic and acidic residues" evidence="1">
    <location>
        <begin position="182"/>
        <end position="192"/>
    </location>
</feature>
<dbReference type="AlphaFoldDB" id="A0AA88WTU8"/>
<feature type="region of interest" description="Disordered" evidence="1">
    <location>
        <begin position="59"/>
        <end position="105"/>
    </location>
</feature>
<evidence type="ECO:0000313" key="3">
    <source>
        <dbReference type="EMBL" id="KAK3030908.1"/>
    </source>
</evidence>
<comment type="caution">
    <text evidence="3">The sequence shown here is derived from an EMBL/GenBank/DDBJ whole genome shotgun (WGS) entry which is preliminary data.</text>
</comment>
<feature type="compositionally biased region" description="Polar residues" evidence="1">
    <location>
        <begin position="209"/>
        <end position="219"/>
    </location>
</feature>
<feature type="compositionally biased region" description="Polar residues" evidence="1">
    <location>
        <begin position="569"/>
        <end position="578"/>
    </location>
</feature>
<evidence type="ECO:0000256" key="1">
    <source>
        <dbReference type="SAM" id="MobiDB-lite"/>
    </source>
</evidence>
<dbReference type="SUPFAM" id="SSF46934">
    <property type="entry name" value="UBA-like"/>
    <property type="match status" value="1"/>
</dbReference>
<dbReference type="InterPro" id="IPR009060">
    <property type="entry name" value="UBA-like_sf"/>
</dbReference>
<protein>
    <recommendedName>
        <fullName evidence="2">GBF-interacting protein 1 N-terminal domain-containing protein</fullName>
    </recommendedName>
</protein>
<gene>
    <name evidence="3" type="ORF">RJ639_036646</name>
</gene>
<dbReference type="Proteomes" id="UP001188597">
    <property type="component" value="Unassembled WGS sequence"/>
</dbReference>
<feature type="domain" description="GBF-interacting protein 1 N-terminal" evidence="2">
    <location>
        <begin position="16"/>
        <end position="73"/>
    </location>
</feature>
<feature type="region of interest" description="Disordered" evidence="1">
    <location>
        <begin position="501"/>
        <end position="600"/>
    </location>
</feature>
<feature type="compositionally biased region" description="Low complexity" evidence="1">
    <location>
        <begin position="501"/>
        <end position="518"/>
    </location>
</feature>
<feature type="compositionally biased region" description="Polar residues" evidence="1">
    <location>
        <begin position="92"/>
        <end position="105"/>
    </location>
</feature>
<feature type="region of interest" description="Disordered" evidence="1">
    <location>
        <begin position="387"/>
        <end position="446"/>
    </location>
</feature>
<evidence type="ECO:0000259" key="2">
    <source>
        <dbReference type="Pfam" id="PF06972"/>
    </source>
</evidence>
<sequence length="891" mass="96227">MVSGAPIDGGKHILSAGVLKTIKQIKEVVVDHSDADIYVTLKETNMDPNETTQKLLNQEPFHEVKRRRDKKKEGTGYKGSTAKGPIKHTGYKGSTATETGYKGSSATETMKHTGYKVSTATEPIKHTGYKASTATEPIKHTEHIGQGMKFNTFSDRNGRRGVYNRNYFSGVSREFRVVKDNRINQNADRETKPPSVESNELEISKASEKSSSTGTTSHQKAPVVRLLSQSSNRINHTQHPRQDKEAYSSRNDLRNVIEERRPQSAKANNSQPQTTSSSNSVVGVYSSSSDPVHVPSLDSRAAANVGAIKREVGVVGVRRQSSENSTKISPAQTSSLSNSQSVRDGSREFRSLHATPKSDPPSQTTVPEPTMTTRSFLNNQYGTRTHQQLLGHQKAAQPNKEWKPKSSQKPSTIGPGVIGAPAKSVSPADKPKESETEEAQSQSRVNVSENQNVIIAAHIRVSETDRSRLTFGTLGTQFESTLNPGFQAVVIAEESYIEPSSSLSASAPESSSDEASGSKQVDSTDEHARNFESNSTPSPTVSEDQLEDRKESSSPQNLDSYADIGLVHDNSSSYTHSESQQHLDPPELPSFSTYDPQTGYDIPYFRPPIDDSVRGQGLLSPQEALSSHVANSIPVSTIAMLQQQQQQQQQQVAQMYPQVHVSHYANLMPYRQFLSPVYVPPMAMPGYSSNPAYPHPSNGSSYLLMPGGSSHLTASGVKYGIQQYKPVPSGSPTGFGNFSSPTGYAINAPGVVGSASGLDDPSRLKYKDGNLYIPNPQAETSEVWLNPRDLPSLQSPSYYNMPGQSPHAAYLPSHTGHASFNAAAAATQSSHMQFSGLYHPPPQPAAIASPHHLGPAMGGNVGVGVAAAAPGAQVGAYQQAQLGHMNWTGNF</sequence>
<feature type="compositionally biased region" description="Low complexity" evidence="1">
    <location>
        <begin position="268"/>
        <end position="289"/>
    </location>
</feature>
<dbReference type="PANTHER" id="PTHR47070:SF2">
    <property type="entry name" value="OS06G0206100 PROTEIN"/>
    <property type="match status" value="1"/>
</dbReference>
<reference evidence="3" key="1">
    <citation type="submission" date="2022-12" db="EMBL/GenBank/DDBJ databases">
        <title>Draft genome assemblies for two species of Escallonia (Escalloniales).</title>
        <authorList>
            <person name="Chanderbali A."/>
            <person name="Dervinis C."/>
            <person name="Anghel I."/>
            <person name="Soltis D."/>
            <person name="Soltis P."/>
            <person name="Zapata F."/>
        </authorList>
    </citation>
    <scope>NUCLEOTIDE SEQUENCE</scope>
    <source>
        <strain evidence="3">UCBG64.0493</strain>
        <tissue evidence="3">Leaf</tissue>
    </source>
</reference>
<organism evidence="3 4">
    <name type="scientific">Escallonia herrerae</name>
    <dbReference type="NCBI Taxonomy" id="1293975"/>
    <lineage>
        <taxon>Eukaryota</taxon>
        <taxon>Viridiplantae</taxon>
        <taxon>Streptophyta</taxon>
        <taxon>Embryophyta</taxon>
        <taxon>Tracheophyta</taxon>
        <taxon>Spermatophyta</taxon>
        <taxon>Magnoliopsida</taxon>
        <taxon>eudicotyledons</taxon>
        <taxon>Gunneridae</taxon>
        <taxon>Pentapetalae</taxon>
        <taxon>asterids</taxon>
        <taxon>campanulids</taxon>
        <taxon>Escalloniales</taxon>
        <taxon>Escalloniaceae</taxon>
        <taxon>Escallonia</taxon>
    </lineage>
</organism>
<name>A0AA88WTU8_9ASTE</name>
<dbReference type="Pfam" id="PF06972">
    <property type="entry name" value="GIP1_N"/>
    <property type="match status" value="1"/>
</dbReference>
<keyword evidence="4" id="KW-1185">Reference proteome</keyword>
<feature type="region of interest" description="Disordered" evidence="1">
    <location>
        <begin position="182"/>
        <end position="294"/>
    </location>
</feature>
<feature type="compositionally biased region" description="Basic and acidic residues" evidence="1">
    <location>
        <begin position="240"/>
        <end position="262"/>
    </location>
</feature>
<dbReference type="InterPro" id="IPR009719">
    <property type="entry name" value="GIP1_N"/>
</dbReference>